<evidence type="ECO:0000256" key="17">
    <source>
        <dbReference type="PIRSR" id="PIRSR600829-3"/>
    </source>
</evidence>
<evidence type="ECO:0000256" key="18">
    <source>
        <dbReference type="PIRSR" id="PIRSR600829-4"/>
    </source>
</evidence>
<keyword evidence="10 19" id="KW-1133">Transmembrane helix</keyword>
<dbReference type="GO" id="GO:0016301">
    <property type="term" value="F:kinase activity"/>
    <property type="evidence" value="ECO:0007669"/>
    <property type="project" value="UniProtKB-KW"/>
</dbReference>
<dbReference type="Proteomes" id="UP000001401">
    <property type="component" value="Chromosome"/>
</dbReference>
<evidence type="ECO:0000256" key="3">
    <source>
        <dbReference type="ARBA" id="ARBA00022475"/>
    </source>
</evidence>
<comment type="similarity">
    <text evidence="2">Belongs to the bacterial diacylglycerol kinase family.</text>
</comment>
<evidence type="ECO:0000256" key="13">
    <source>
        <dbReference type="ARBA" id="ARBA00023209"/>
    </source>
</evidence>
<feature type="transmembrane region" description="Helical" evidence="19">
    <location>
        <begin position="100"/>
        <end position="121"/>
    </location>
</feature>
<evidence type="ECO:0000256" key="19">
    <source>
        <dbReference type="SAM" id="Phobius"/>
    </source>
</evidence>
<sequence length="129" mass="14195">MGSKNNPFVSWNRVKKSFIYASTGMAHTWRNEQNFRIHTLIAVLVFIFAQVLQVPLIEQALLVIVIGGVLALELINTALEHSVDLIVQSYDTRAKIIKDAAAGAVFVFSITAVIVGAIIFIPKIIALFT</sequence>
<name>E6TW45_EVAC2</name>
<dbReference type="CDD" id="cd14265">
    <property type="entry name" value="UDPK_IM_like"/>
    <property type="match status" value="1"/>
</dbReference>
<feature type="active site" description="Proton acceptor" evidence="15">
    <location>
        <position position="73"/>
    </location>
</feature>
<dbReference type="InterPro" id="IPR033717">
    <property type="entry name" value="UDPK"/>
</dbReference>
<evidence type="ECO:0000313" key="20">
    <source>
        <dbReference type="EMBL" id="ADU29868.1"/>
    </source>
</evidence>
<keyword evidence="8 20" id="KW-0418">Kinase</keyword>
<feature type="binding site" evidence="17">
    <location>
        <position position="20"/>
    </location>
    <ligand>
        <name>ATP</name>
        <dbReference type="ChEBI" id="CHEBI:30616"/>
    </ligand>
</feature>
<feature type="binding site" evidence="17">
    <location>
        <position position="32"/>
    </location>
    <ligand>
        <name>ATP</name>
        <dbReference type="ChEBI" id="CHEBI:30616"/>
    </ligand>
</feature>
<evidence type="ECO:0000256" key="5">
    <source>
        <dbReference type="ARBA" id="ARBA00022679"/>
    </source>
</evidence>
<keyword evidence="18" id="KW-0460">Magnesium</keyword>
<feature type="binding site" evidence="18">
    <location>
        <position position="80"/>
    </location>
    <ligand>
        <name>a divalent metal cation</name>
        <dbReference type="ChEBI" id="CHEBI:60240"/>
    </ligand>
</feature>
<dbReference type="GO" id="GO:0046872">
    <property type="term" value="F:metal ion binding"/>
    <property type="evidence" value="ECO:0007669"/>
    <property type="project" value="UniProtKB-KW"/>
</dbReference>
<protein>
    <submittedName>
        <fullName evidence="20">Diacylglycerol kinase</fullName>
    </submittedName>
</protein>
<keyword evidence="3" id="KW-1003">Cell membrane</keyword>
<keyword evidence="4" id="KW-0444">Lipid biosynthesis</keyword>
<evidence type="ECO:0000256" key="14">
    <source>
        <dbReference type="ARBA" id="ARBA00023264"/>
    </source>
</evidence>
<feature type="binding site" evidence="16">
    <location>
        <position position="73"/>
    </location>
    <ligand>
        <name>substrate</name>
    </ligand>
</feature>
<evidence type="ECO:0000256" key="16">
    <source>
        <dbReference type="PIRSR" id="PIRSR600829-2"/>
    </source>
</evidence>
<dbReference type="GO" id="GO:0005524">
    <property type="term" value="F:ATP binding"/>
    <property type="evidence" value="ECO:0007669"/>
    <property type="project" value="UniProtKB-KW"/>
</dbReference>
<evidence type="ECO:0000256" key="10">
    <source>
        <dbReference type="ARBA" id="ARBA00022989"/>
    </source>
</evidence>
<evidence type="ECO:0000256" key="9">
    <source>
        <dbReference type="ARBA" id="ARBA00022840"/>
    </source>
</evidence>
<keyword evidence="13" id="KW-0594">Phospholipid biosynthesis</keyword>
<dbReference type="eggNOG" id="COG0818">
    <property type="taxonomic scope" value="Bacteria"/>
</dbReference>
<evidence type="ECO:0000313" key="21">
    <source>
        <dbReference type="Proteomes" id="UP000001401"/>
    </source>
</evidence>
<dbReference type="Gene3D" id="1.10.287.3610">
    <property type="match status" value="1"/>
</dbReference>
<feature type="binding site" evidence="17">
    <location>
        <position position="13"/>
    </location>
    <ligand>
        <name>ATP</name>
        <dbReference type="ChEBI" id="CHEBI:30616"/>
    </ligand>
</feature>
<dbReference type="EMBL" id="CP002394">
    <property type="protein sequence ID" value="ADU29868.1"/>
    <property type="molecule type" value="Genomic_DNA"/>
</dbReference>
<evidence type="ECO:0000256" key="2">
    <source>
        <dbReference type="ARBA" id="ARBA00005967"/>
    </source>
</evidence>
<dbReference type="GO" id="GO:0008654">
    <property type="term" value="P:phospholipid biosynthetic process"/>
    <property type="evidence" value="ECO:0007669"/>
    <property type="project" value="UniProtKB-KW"/>
</dbReference>
<dbReference type="Pfam" id="PF01219">
    <property type="entry name" value="DAGK_prokar"/>
    <property type="match status" value="1"/>
</dbReference>
<feature type="binding site" evidence="17">
    <location>
        <position position="80"/>
    </location>
    <ligand>
        <name>ATP</name>
        <dbReference type="ChEBI" id="CHEBI:30616"/>
    </ligand>
</feature>
<comment type="subcellular location">
    <subcellularLocation>
        <location evidence="1">Cell membrane</location>
        <topology evidence="1">Multi-pass membrane protein</topology>
    </subcellularLocation>
</comment>
<reference evidence="20" key="1">
    <citation type="submission" date="2010-12" db="EMBL/GenBank/DDBJ databases">
        <title>Complete sequence of Bacillus cellulosilyticus DSM 2522.</title>
        <authorList>
            <consortium name="US DOE Joint Genome Institute"/>
            <person name="Lucas S."/>
            <person name="Copeland A."/>
            <person name="Lapidus A."/>
            <person name="Cheng J.-F."/>
            <person name="Bruce D."/>
            <person name="Goodwin L."/>
            <person name="Pitluck S."/>
            <person name="Chertkov O."/>
            <person name="Detter J.C."/>
            <person name="Han C."/>
            <person name="Tapia R."/>
            <person name="Land M."/>
            <person name="Hauser L."/>
            <person name="Jeffries C."/>
            <person name="Kyrpides N."/>
            <person name="Ivanova N."/>
            <person name="Mikhailova N."/>
            <person name="Brumm P."/>
            <person name="Mead D."/>
            <person name="Woyke T."/>
        </authorList>
    </citation>
    <scope>NUCLEOTIDE SEQUENCE [LARGE SCALE GENOMIC DNA]</scope>
    <source>
        <strain evidence="20">DSM 2522</strain>
    </source>
</reference>
<dbReference type="InterPro" id="IPR000829">
    <property type="entry name" value="DAGK"/>
</dbReference>
<dbReference type="HOGENOM" id="CLU_112343_2_2_9"/>
<feature type="transmembrane region" description="Helical" evidence="19">
    <location>
        <begin position="35"/>
        <end position="54"/>
    </location>
</feature>
<keyword evidence="21" id="KW-1185">Reference proteome</keyword>
<feature type="binding site" evidence="16">
    <location>
        <position position="13"/>
    </location>
    <ligand>
        <name>substrate</name>
    </ligand>
</feature>
<dbReference type="GO" id="GO:0005886">
    <property type="term" value="C:plasma membrane"/>
    <property type="evidence" value="ECO:0007669"/>
    <property type="project" value="UniProtKB-SubCell"/>
</dbReference>
<evidence type="ECO:0000256" key="7">
    <source>
        <dbReference type="ARBA" id="ARBA00022741"/>
    </source>
</evidence>
<keyword evidence="9 17" id="KW-0067">ATP-binding</keyword>
<keyword evidence="12 19" id="KW-0472">Membrane</keyword>
<keyword evidence="11" id="KW-0443">Lipid metabolism</keyword>
<dbReference type="STRING" id="649639.Bcell_1605"/>
<accession>E6TW45</accession>
<evidence type="ECO:0000256" key="8">
    <source>
        <dbReference type="ARBA" id="ARBA00022777"/>
    </source>
</evidence>
<dbReference type="AlphaFoldDB" id="E6TW45"/>
<gene>
    <name evidence="20" type="ordered locus">Bcell_1605</name>
</gene>
<keyword evidence="5" id="KW-0808">Transferase</keyword>
<keyword evidence="18" id="KW-0479">Metal-binding</keyword>
<dbReference type="RefSeq" id="WP_013488205.1">
    <property type="nucleotide sequence ID" value="NC_014829.1"/>
</dbReference>
<keyword evidence="6 19" id="KW-0812">Transmembrane</keyword>
<dbReference type="OrthoDB" id="9789934at2"/>
<evidence type="ECO:0000256" key="6">
    <source>
        <dbReference type="ARBA" id="ARBA00022692"/>
    </source>
</evidence>
<dbReference type="KEGG" id="bco:Bcell_1605"/>
<evidence type="ECO:0000256" key="11">
    <source>
        <dbReference type="ARBA" id="ARBA00023098"/>
    </source>
</evidence>
<comment type="cofactor">
    <cofactor evidence="18">
        <name>Mg(2+)</name>
        <dbReference type="ChEBI" id="CHEBI:18420"/>
    </cofactor>
    <text evidence="18">Mn(2+), Zn(2+), Cd(2+) and Co(2+) support activity to lesser extents.</text>
</comment>
<feature type="binding site" evidence="17">
    <location>
        <begin position="98"/>
        <end position="99"/>
    </location>
    <ligand>
        <name>ATP</name>
        <dbReference type="ChEBI" id="CHEBI:30616"/>
    </ligand>
</feature>
<organism evidence="20 21">
    <name type="scientific">Evansella cellulosilytica (strain ATCC 21833 / DSM 2522 / FERM P-1141 / JCM 9156 / N-4)</name>
    <name type="common">Bacillus cellulosilyticus</name>
    <dbReference type="NCBI Taxonomy" id="649639"/>
    <lineage>
        <taxon>Bacteria</taxon>
        <taxon>Bacillati</taxon>
        <taxon>Bacillota</taxon>
        <taxon>Bacilli</taxon>
        <taxon>Bacillales</taxon>
        <taxon>Bacillaceae</taxon>
        <taxon>Evansella</taxon>
    </lineage>
</organism>
<dbReference type="PROSITE" id="PS01069">
    <property type="entry name" value="DAGK_PROKAR"/>
    <property type="match status" value="1"/>
</dbReference>
<keyword evidence="7 17" id="KW-0547">Nucleotide-binding</keyword>
<dbReference type="InterPro" id="IPR036945">
    <property type="entry name" value="DAGK_sf"/>
</dbReference>
<feature type="binding site" evidence="18">
    <location>
        <position position="32"/>
    </location>
    <ligand>
        <name>a divalent metal cation</name>
        <dbReference type="ChEBI" id="CHEBI:60240"/>
    </ligand>
</feature>
<dbReference type="PANTHER" id="PTHR34299:SF1">
    <property type="entry name" value="DIACYLGLYCEROL KINASE"/>
    <property type="match status" value="1"/>
</dbReference>
<evidence type="ECO:0000256" key="12">
    <source>
        <dbReference type="ARBA" id="ARBA00023136"/>
    </source>
</evidence>
<keyword evidence="14" id="KW-1208">Phospholipid metabolism</keyword>
<feature type="transmembrane region" description="Helical" evidence="19">
    <location>
        <begin position="60"/>
        <end position="79"/>
    </location>
</feature>
<evidence type="ECO:0000256" key="15">
    <source>
        <dbReference type="PIRSR" id="PIRSR600829-1"/>
    </source>
</evidence>
<proteinExistence type="inferred from homology"/>
<dbReference type="PANTHER" id="PTHR34299">
    <property type="entry name" value="DIACYLGLYCEROL KINASE"/>
    <property type="match status" value="1"/>
</dbReference>
<evidence type="ECO:0000256" key="4">
    <source>
        <dbReference type="ARBA" id="ARBA00022516"/>
    </source>
</evidence>
<evidence type="ECO:0000256" key="1">
    <source>
        <dbReference type="ARBA" id="ARBA00004651"/>
    </source>
</evidence>